<reference evidence="2" key="1">
    <citation type="submission" date="2025-08" db="UniProtKB">
        <authorList>
            <consortium name="Ensembl"/>
        </authorList>
    </citation>
    <scope>IDENTIFICATION</scope>
</reference>
<dbReference type="AntiFam" id="ANF00061">
    <property type="entry name" value="FAM182 lncRNA"/>
</dbReference>
<evidence type="ECO:0000313" key="3">
    <source>
        <dbReference type="Proteomes" id="UP000694416"/>
    </source>
</evidence>
<reference evidence="2" key="2">
    <citation type="submission" date="2025-09" db="UniProtKB">
        <authorList>
            <consortium name="Ensembl"/>
        </authorList>
    </citation>
    <scope>IDENTIFICATION</scope>
</reference>
<name>A0A8C9GZD1_9PRIM</name>
<protein>
    <submittedName>
        <fullName evidence="2">Uncharacterized protein</fullName>
    </submittedName>
</protein>
<dbReference type="Proteomes" id="UP000694416">
    <property type="component" value="Unplaced"/>
</dbReference>
<feature type="compositionally biased region" description="Polar residues" evidence="1">
    <location>
        <begin position="228"/>
        <end position="237"/>
    </location>
</feature>
<dbReference type="AlphaFoldDB" id="A0A8C9GZD1"/>
<accession>A0A8C9GZD1</accession>
<evidence type="ECO:0000256" key="1">
    <source>
        <dbReference type="SAM" id="MobiDB-lite"/>
    </source>
</evidence>
<organism evidence="2 3">
    <name type="scientific">Piliocolobus tephrosceles</name>
    <name type="common">Ugandan red Colobus</name>
    <dbReference type="NCBI Taxonomy" id="591936"/>
    <lineage>
        <taxon>Eukaryota</taxon>
        <taxon>Metazoa</taxon>
        <taxon>Chordata</taxon>
        <taxon>Craniata</taxon>
        <taxon>Vertebrata</taxon>
        <taxon>Euteleostomi</taxon>
        <taxon>Mammalia</taxon>
        <taxon>Eutheria</taxon>
        <taxon>Euarchontoglires</taxon>
        <taxon>Primates</taxon>
        <taxon>Haplorrhini</taxon>
        <taxon>Catarrhini</taxon>
        <taxon>Cercopithecidae</taxon>
        <taxon>Colobinae</taxon>
        <taxon>Piliocolobus</taxon>
    </lineage>
</organism>
<sequence>MEEAEPWMWNVAEEEHELGVCTWSALQVPEKGTTGPYPGRVCKPQSASQLMMKVLAWQKSLHKLWKVSAASFVAVSERPPHEPELAGWRLLQRQGSLNNSWAPVSQVDVSDASLWPEGTQEGCRPRLTNWKRGGRDGRCPGSQRQATKQSPSPCILHRQQHRGGGLALLTRRPEHEAHDPVPDASPWSANFGNRGPAEARVPRSRQRTEGPQAGLRACSTGLAPPPRSSQGAAGTGQ</sequence>
<feature type="compositionally biased region" description="Polar residues" evidence="1">
    <location>
        <begin position="142"/>
        <end position="152"/>
    </location>
</feature>
<evidence type="ECO:0000313" key="2">
    <source>
        <dbReference type="Ensembl" id="ENSPTEP00000009638.1"/>
    </source>
</evidence>
<feature type="region of interest" description="Disordered" evidence="1">
    <location>
        <begin position="118"/>
        <end position="237"/>
    </location>
</feature>
<keyword evidence="3" id="KW-1185">Reference proteome</keyword>
<feature type="compositionally biased region" description="Basic and acidic residues" evidence="1">
    <location>
        <begin position="171"/>
        <end position="181"/>
    </location>
</feature>
<proteinExistence type="predicted"/>
<dbReference type="Ensembl" id="ENSPTET00000014658.1">
    <property type="protein sequence ID" value="ENSPTEP00000009638.1"/>
    <property type="gene ID" value="ENSPTEG00000010946.1"/>
</dbReference>